<reference evidence="1" key="1">
    <citation type="journal article" date="2021" name="PeerJ">
        <title>Extensive microbial diversity within the chicken gut microbiome revealed by metagenomics and culture.</title>
        <authorList>
            <person name="Gilroy R."/>
            <person name="Ravi A."/>
            <person name="Getino M."/>
            <person name="Pursley I."/>
            <person name="Horton D.L."/>
            <person name="Alikhan N.F."/>
            <person name="Baker D."/>
            <person name="Gharbi K."/>
            <person name="Hall N."/>
            <person name="Watson M."/>
            <person name="Adriaenssens E.M."/>
            <person name="Foster-Nyarko E."/>
            <person name="Jarju S."/>
            <person name="Secka A."/>
            <person name="Antonio M."/>
            <person name="Oren A."/>
            <person name="Chaudhuri R.R."/>
            <person name="La Ragione R."/>
            <person name="Hildebrand F."/>
            <person name="Pallen M.J."/>
        </authorList>
    </citation>
    <scope>NUCLEOTIDE SEQUENCE</scope>
    <source>
        <strain evidence="1">ChiHjej12B11-9795</strain>
    </source>
</reference>
<sequence>MNRLSRYLWLLAGCLFLAACKETQKTGNIPTFDLQKEYPQRELAYQDVADVEYIPLETTDSSLIKTLAYKFVSDDKIIIFDPLNAGYMFFDHSGKYLGSFSRKGQSGTEYVNIWGQTVDFDLEEIYVYEQRHGLPGYIKVYTFDGEYKRRWTVPQEISIEIVNYNKDYLFVEDVRGVDWDDRDPSHDPYYLMSKKTGELQPLRLHVEDRFRNNLYYSKEISETFTSVTNISFPVWPITQCGEQLFVADFGLDTIYSLKDTHLVPIAAKENRTTSKGNKFMTEVCMMTDKYLLLHAVDKLISYTPKYYLYDRENDKIEQVILYDRDGVSALEVVSVRGVSPSCGGGVFPAHTVVFQYGASYLLEKLEKGELKGKLKEVAEKLDVEDNPVLVLVKFKE</sequence>
<name>A0A9D2KWT2_9BACE</name>
<comment type="caution">
    <text evidence="1">The sequence shown here is derived from an EMBL/GenBank/DDBJ whole genome shotgun (WGS) entry which is preliminary data.</text>
</comment>
<evidence type="ECO:0000313" key="1">
    <source>
        <dbReference type="EMBL" id="HJA86150.1"/>
    </source>
</evidence>
<organism evidence="1 2">
    <name type="scientific">Candidatus Bacteroides avicola</name>
    <dbReference type="NCBI Taxonomy" id="2838468"/>
    <lineage>
        <taxon>Bacteria</taxon>
        <taxon>Pseudomonadati</taxon>
        <taxon>Bacteroidota</taxon>
        <taxon>Bacteroidia</taxon>
        <taxon>Bacteroidales</taxon>
        <taxon>Bacteroidaceae</taxon>
        <taxon>Bacteroides</taxon>
    </lineage>
</organism>
<protein>
    <submittedName>
        <fullName evidence="1">6-bladed beta-propeller</fullName>
    </submittedName>
</protein>
<evidence type="ECO:0000313" key="2">
    <source>
        <dbReference type="Proteomes" id="UP000823862"/>
    </source>
</evidence>
<gene>
    <name evidence="1" type="ORF">H9950_08195</name>
</gene>
<dbReference type="EMBL" id="DWZI01000042">
    <property type="protein sequence ID" value="HJA86150.1"/>
    <property type="molecule type" value="Genomic_DNA"/>
</dbReference>
<dbReference type="Proteomes" id="UP000823862">
    <property type="component" value="Unassembled WGS sequence"/>
</dbReference>
<accession>A0A9D2KWT2</accession>
<dbReference type="Pfam" id="PF17170">
    <property type="entry name" value="DUF5128"/>
    <property type="match status" value="1"/>
</dbReference>
<reference evidence="1" key="2">
    <citation type="submission" date="2021-04" db="EMBL/GenBank/DDBJ databases">
        <authorList>
            <person name="Gilroy R."/>
        </authorList>
    </citation>
    <scope>NUCLEOTIDE SEQUENCE</scope>
    <source>
        <strain evidence="1">ChiHjej12B11-9795</strain>
    </source>
</reference>
<dbReference type="AlphaFoldDB" id="A0A9D2KWT2"/>
<proteinExistence type="predicted"/>
<dbReference type="PROSITE" id="PS51257">
    <property type="entry name" value="PROKAR_LIPOPROTEIN"/>
    <property type="match status" value="1"/>
</dbReference>